<sequence>MPTPADLPKESSRLLAEHTPLCPNPLPPYPLPPPYENPRWYFPGGKLQRLKQDTFSPGTHLRIRAADPKQAAEVLWTVLLHIRSLVHLLSDGEKVDPQTHALPDLPGGATISDNWGNPAAFIHMTVSIDGPGISNSITMATLSILLQHLLDETDLDGCYGRLQDGSPLQAPQMPIHDLTATQAAFWWAHGFFLTLWCVATGQAPLPLSPFVWHALLPNKLNQCQHQLDEWTASSINSVCPNIGLFLHAWLDLENSFSTTIVMASPWLINLASVCGIRQSSTSTLTDPSEPDTSSDMKTSTLCLHSKSIMLAFTKISALVLTNPWVPPPWCMCLCQSPLTPVAAPFIYQSLSEPPGSVRSKFADFPC</sequence>
<reference evidence="2" key="1">
    <citation type="journal article" date="2017" name="Nat. Ecol. Evol.">
        <title>Genome expansion and lineage-specific genetic innovations in the forest pathogenic fungi Armillaria.</title>
        <authorList>
            <person name="Sipos G."/>
            <person name="Prasanna A.N."/>
            <person name="Walter M.C."/>
            <person name="O'Connor E."/>
            <person name="Balint B."/>
            <person name="Krizsan K."/>
            <person name="Kiss B."/>
            <person name="Hess J."/>
            <person name="Varga T."/>
            <person name="Slot J."/>
            <person name="Riley R."/>
            <person name="Boka B."/>
            <person name="Rigling D."/>
            <person name="Barry K."/>
            <person name="Lee J."/>
            <person name="Mihaltcheva S."/>
            <person name="LaButti K."/>
            <person name="Lipzen A."/>
            <person name="Waldron R."/>
            <person name="Moloney N.M."/>
            <person name="Sperisen C."/>
            <person name="Kredics L."/>
            <person name="Vagvoelgyi C."/>
            <person name="Patrignani A."/>
            <person name="Fitzpatrick D."/>
            <person name="Nagy I."/>
            <person name="Doyle S."/>
            <person name="Anderson J.B."/>
            <person name="Grigoriev I.V."/>
            <person name="Gueldener U."/>
            <person name="Muensterkoetter M."/>
            <person name="Nagy L.G."/>
        </authorList>
    </citation>
    <scope>NUCLEOTIDE SEQUENCE [LARGE SCALE GENOMIC DNA]</scope>
    <source>
        <strain evidence="2">Ar21-2</strain>
    </source>
</reference>
<proteinExistence type="predicted"/>
<evidence type="ECO:0000313" key="1">
    <source>
        <dbReference type="EMBL" id="PBK90124.1"/>
    </source>
</evidence>
<evidence type="ECO:0000313" key="2">
    <source>
        <dbReference type="Proteomes" id="UP000217790"/>
    </source>
</evidence>
<dbReference type="EMBL" id="KZ293666">
    <property type="protein sequence ID" value="PBK90124.1"/>
    <property type="molecule type" value="Genomic_DNA"/>
</dbReference>
<gene>
    <name evidence="1" type="ORF">ARMGADRAFT_1083008</name>
</gene>
<organism evidence="1 2">
    <name type="scientific">Armillaria gallica</name>
    <name type="common">Bulbous honey fungus</name>
    <name type="synonym">Armillaria bulbosa</name>
    <dbReference type="NCBI Taxonomy" id="47427"/>
    <lineage>
        <taxon>Eukaryota</taxon>
        <taxon>Fungi</taxon>
        <taxon>Dikarya</taxon>
        <taxon>Basidiomycota</taxon>
        <taxon>Agaricomycotina</taxon>
        <taxon>Agaricomycetes</taxon>
        <taxon>Agaricomycetidae</taxon>
        <taxon>Agaricales</taxon>
        <taxon>Marasmiineae</taxon>
        <taxon>Physalacriaceae</taxon>
        <taxon>Armillaria</taxon>
    </lineage>
</organism>
<accession>A0A2H3D8M7</accession>
<dbReference type="AlphaFoldDB" id="A0A2H3D8M7"/>
<name>A0A2H3D8M7_ARMGA</name>
<protein>
    <submittedName>
        <fullName evidence="1">Uncharacterized protein</fullName>
    </submittedName>
</protein>
<dbReference type="OrthoDB" id="2974358at2759"/>
<dbReference type="Proteomes" id="UP000217790">
    <property type="component" value="Unassembled WGS sequence"/>
</dbReference>
<dbReference type="InParanoid" id="A0A2H3D8M7"/>
<keyword evidence="2" id="KW-1185">Reference proteome</keyword>